<feature type="compositionally biased region" description="Low complexity" evidence="1">
    <location>
        <begin position="382"/>
        <end position="417"/>
    </location>
</feature>
<feature type="signal peptide" evidence="2">
    <location>
        <begin position="1"/>
        <end position="22"/>
    </location>
</feature>
<protein>
    <submittedName>
        <fullName evidence="3">Uncharacterized protein</fullName>
    </submittedName>
</protein>
<reference evidence="3 4" key="1">
    <citation type="submission" date="2015-07" db="EMBL/GenBank/DDBJ databases">
        <title>Comparative genomics of the Sigatoka disease complex on banana suggests a link between parallel evolutionary changes in Pseudocercospora fijiensis and Pseudocercospora eumusae and increased virulence on the banana host.</title>
        <authorList>
            <person name="Chang T.-C."/>
            <person name="Salvucci A."/>
            <person name="Crous P.W."/>
            <person name="Stergiopoulos I."/>
        </authorList>
    </citation>
    <scope>NUCLEOTIDE SEQUENCE [LARGE SCALE GENOMIC DNA]</scope>
    <source>
        <strain evidence="3 4">CBS 116634</strain>
    </source>
</reference>
<feature type="compositionally biased region" description="Low complexity" evidence="1">
    <location>
        <begin position="428"/>
        <end position="456"/>
    </location>
</feature>
<dbReference type="AlphaFoldDB" id="A0A139I3M2"/>
<evidence type="ECO:0000256" key="1">
    <source>
        <dbReference type="SAM" id="MobiDB-lite"/>
    </source>
</evidence>
<comment type="caution">
    <text evidence="3">The sequence shown here is derived from an EMBL/GenBank/DDBJ whole genome shotgun (WGS) entry which is preliminary data.</text>
</comment>
<dbReference type="Proteomes" id="UP000073492">
    <property type="component" value="Unassembled WGS sequence"/>
</dbReference>
<organism evidence="3 4">
    <name type="scientific">Pseudocercospora musae</name>
    <dbReference type="NCBI Taxonomy" id="113226"/>
    <lineage>
        <taxon>Eukaryota</taxon>
        <taxon>Fungi</taxon>
        <taxon>Dikarya</taxon>
        <taxon>Ascomycota</taxon>
        <taxon>Pezizomycotina</taxon>
        <taxon>Dothideomycetes</taxon>
        <taxon>Dothideomycetidae</taxon>
        <taxon>Mycosphaerellales</taxon>
        <taxon>Mycosphaerellaceae</taxon>
        <taxon>Pseudocercospora</taxon>
    </lineage>
</organism>
<accession>A0A139I3M2</accession>
<name>A0A139I3M2_9PEZI</name>
<feature type="compositionally biased region" description="Low complexity" evidence="1">
    <location>
        <begin position="360"/>
        <end position="375"/>
    </location>
</feature>
<feature type="region of interest" description="Disordered" evidence="1">
    <location>
        <begin position="342"/>
        <end position="466"/>
    </location>
</feature>
<dbReference type="EMBL" id="LFZO01000355">
    <property type="protein sequence ID" value="KXT09301.1"/>
    <property type="molecule type" value="Genomic_DNA"/>
</dbReference>
<evidence type="ECO:0000256" key="2">
    <source>
        <dbReference type="SAM" id="SignalP"/>
    </source>
</evidence>
<keyword evidence="4" id="KW-1185">Reference proteome</keyword>
<keyword evidence="2" id="KW-0732">Signal</keyword>
<dbReference type="OrthoDB" id="10508833at2759"/>
<gene>
    <name evidence="3" type="ORF">AC579_2856</name>
</gene>
<sequence>MKTSAALTGLAGLATLSHGTTAFLSKDPDDSIVGCDHICKQRMLYTTVDGAARQGVSLALDAYNSAKWCVSEDWCPRTIDSTCSMITRRLIEAAQDGLKNGDDADFWDIGERSVRRATYWGADWGSRVLNHTSEEKGINPEAMKRLNDTLKNFPYMPEGSVVNRKALEEEMEKPPPAEDSSARSTPSMQLKNLAPPVSTASPDLLEIGAEDGGGVCALVPSFTTHWNRPWGHVTVDLCAQSAHTTEPHPALTSSHLATTRYSASIGTSTTLSVPATTIQDTPAASAQTTGSLVTAVLPGGSTAIVTAILPAATSNVPSAATDAVGPSSNSASLSAAAATTTQDSVAMSSHDATTLPGLNPVSHSPVTPSSSSTSSADTENGPSPLKPSSSSSHVGSTTSAAPTSIHSDSSSSHAKSSSTERTAGHNEPPSTASSGQSTAASSPSDSGQQPSQAPRHGSSDGDDDDDHLKLGLGVGLGIGAVLFGGAVWALGSYLHTRKMLAMPLKESVLEAFSFLKHLFKGKDEAVRRMANPNSFHERFLREPGQREMDRLNYLYEREIQRAIQRGDQTRRLPDFTRAFEPERAMALPDGTTFDYGLRRVFRYETYVPTRGHLITGYVRAAAPQRTWFHTAMQDMGYRRFVRTTPQGHPVLHHGQLRYVWRMPRDIKLIDQGLEWRNVRSRFSHLKRDAVDPVIQYLSKPGGAAEGDTLSSQPIVLVNGESIIVDSVGRVKDQEATDTIVGEMIAPGDSSPALRKLLKQREYLLTWEASGNGDVQLISREEFLNKPGNPMLRTPARVNDGPEDFGWSNTSPADWPGYGLDAYGNPIPGYNGTTTYSSLLSTVTPSIETTYLSTDYTTRTHYVDLITDYSTRTHVVDLTTSYEITALSTHFVTGSMPAPTTLATIGR</sequence>
<feature type="region of interest" description="Disordered" evidence="1">
    <location>
        <begin position="168"/>
        <end position="197"/>
    </location>
</feature>
<feature type="chain" id="PRO_5007297123" evidence="2">
    <location>
        <begin position="23"/>
        <end position="906"/>
    </location>
</feature>
<evidence type="ECO:0000313" key="3">
    <source>
        <dbReference type="EMBL" id="KXT09301.1"/>
    </source>
</evidence>
<proteinExistence type="predicted"/>
<evidence type="ECO:0000313" key="4">
    <source>
        <dbReference type="Proteomes" id="UP000073492"/>
    </source>
</evidence>